<dbReference type="Gene3D" id="3.90.550.10">
    <property type="entry name" value="Spore Coat Polysaccharide Biosynthesis Protein SpsA, Chain A"/>
    <property type="match status" value="1"/>
</dbReference>
<feature type="domain" description="Glycosyltransferase 2-like" evidence="1">
    <location>
        <begin position="4"/>
        <end position="126"/>
    </location>
</feature>
<comment type="caution">
    <text evidence="2">The sequence shown here is derived from an EMBL/GenBank/DDBJ whole genome shotgun (WGS) entry which is preliminary data.</text>
</comment>
<dbReference type="EMBL" id="MFBT01000036">
    <property type="protein sequence ID" value="OGD98480.1"/>
    <property type="molecule type" value="Genomic_DNA"/>
</dbReference>
<accession>A0A1F5H2U7</accession>
<dbReference type="Pfam" id="PF00535">
    <property type="entry name" value="Glycos_transf_2"/>
    <property type="match status" value="1"/>
</dbReference>
<dbReference type="InterPro" id="IPR029044">
    <property type="entry name" value="Nucleotide-diphossugar_trans"/>
</dbReference>
<dbReference type="PANTHER" id="PTHR43630">
    <property type="entry name" value="POLY-BETA-1,6-N-ACETYL-D-GLUCOSAMINE SYNTHASE"/>
    <property type="match status" value="1"/>
</dbReference>
<dbReference type="InterPro" id="IPR001173">
    <property type="entry name" value="Glyco_trans_2-like"/>
</dbReference>
<dbReference type="CDD" id="cd02511">
    <property type="entry name" value="Beta4Glucosyltransferase"/>
    <property type="match status" value="1"/>
</dbReference>
<dbReference type="PANTHER" id="PTHR43630:SF2">
    <property type="entry name" value="GLYCOSYLTRANSFERASE"/>
    <property type="match status" value="1"/>
</dbReference>
<sequence length="259" mass="29573">MKISALILTHNEEKMLKDCLKQLNFVDEIIVLDQASTDQTVDIAKIYANKVVSASSEDFAKNRQLLAESAKGKWLLYIDADERLNSDNVQEIKKALKTKKYAAYFFARKNIILGKWLKHGGWWPDLAPRLFQKDKLLGWQGSVHESPIVQGEFGYFTAPIVHFTAQNISSMLAKTTKWAQIEARLFYSGRKNPTINILRVAKSLVSEFTSRFFGKLGFLDGQIGLIESIYQALHRCIILVYLWELQNGSEKKSRQVKGK</sequence>
<gene>
    <name evidence="2" type="ORF">A3B54_04420</name>
</gene>
<protein>
    <recommendedName>
        <fullName evidence="1">Glycosyltransferase 2-like domain-containing protein</fullName>
    </recommendedName>
</protein>
<dbReference type="Proteomes" id="UP000177039">
    <property type="component" value="Unassembled WGS sequence"/>
</dbReference>
<evidence type="ECO:0000313" key="3">
    <source>
        <dbReference type="Proteomes" id="UP000177039"/>
    </source>
</evidence>
<evidence type="ECO:0000259" key="1">
    <source>
        <dbReference type="Pfam" id="PF00535"/>
    </source>
</evidence>
<proteinExistence type="predicted"/>
<evidence type="ECO:0000313" key="2">
    <source>
        <dbReference type="EMBL" id="OGD98480.1"/>
    </source>
</evidence>
<name>A0A1F5H2U7_9BACT</name>
<dbReference type="SUPFAM" id="SSF53448">
    <property type="entry name" value="Nucleotide-diphospho-sugar transferases"/>
    <property type="match status" value="1"/>
</dbReference>
<dbReference type="AlphaFoldDB" id="A0A1F5H2U7"/>
<organism evidence="2 3">
    <name type="scientific">Candidatus Curtissbacteria bacterium RIFCSPLOWO2_01_FULL_42_50</name>
    <dbReference type="NCBI Taxonomy" id="1797730"/>
    <lineage>
        <taxon>Bacteria</taxon>
        <taxon>Candidatus Curtissiibacteriota</taxon>
    </lineage>
</organism>
<reference evidence="2 3" key="1">
    <citation type="journal article" date="2016" name="Nat. Commun.">
        <title>Thousands of microbial genomes shed light on interconnected biogeochemical processes in an aquifer system.</title>
        <authorList>
            <person name="Anantharaman K."/>
            <person name="Brown C.T."/>
            <person name="Hug L.A."/>
            <person name="Sharon I."/>
            <person name="Castelle C.J."/>
            <person name="Probst A.J."/>
            <person name="Thomas B.C."/>
            <person name="Singh A."/>
            <person name="Wilkins M.J."/>
            <person name="Karaoz U."/>
            <person name="Brodie E.L."/>
            <person name="Williams K.H."/>
            <person name="Hubbard S.S."/>
            <person name="Banfield J.F."/>
        </authorList>
    </citation>
    <scope>NUCLEOTIDE SEQUENCE [LARGE SCALE GENOMIC DNA]</scope>
</reference>